<dbReference type="Pfam" id="PF00028">
    <property type="entry name" value="Cadherin"/>
    <property type="match status" value="1"/>
</dbReference>
<reference evidence="13" key="1">
    <citation type="journal article" date="2017" name="J. ISSAAS">
        <title>Comparative analysis of the genomes of Stylophora pistillata and Acropora digitifera provides evidence for extensive differences between species of corals.</title>
        <authorList>
            <person name="Voolstra C.R."/>
            <person name="Li Y."/>
            <person name="Liew Y.J."/>
            <person name="Baumgarten S."/>
            <person name="Zoccola D."/>
            <person name="Flot J.-F."/>
            <person name="Tambutte S."/>
            <person name="Allemand D."/>
            <person name="Aranda M."/>
        </authorList>
    </citation>
    <scope>NUCLEOTIDE SEQUENCE</scope>
    <source>
        <strain evidence="13">CSM Monaco</strain>
        <tissue evidence="13">Whole animal</tissue>
    </source>
</reference>
<dbReference type="GO" id="GO:0005886">
    <property type="term" value="C:plasma membrane"/>
    <property type="evidence" value="ECO:0007669"/>
    <property type="project" value="UniProtKB-SubCell"/>
</dbReference>
<evidence type="ECO:0000256" key="9">
    <source>
        <dbReference type="PROSITE-ProRule" id="PRU00703"/>
    </source>
</evidence>
<dbReference type="InterPro" id="IPR006667">
    <property type="entry name" value="SLC41_membr_dom"/>
</dbReference>
<dbReference type="SUPFAM" id="SSF53448">
    <property type="entry name" value="Nucleotide-diphospho-sugar transferases"/>
    <property type="match status" value="1"/>
</dbReference>
<keyword evidence="5 10" id="KW-0460">Magnesium</keyword>
<evidence type="ECO:0000259" key="12">
    <source>
        <dbReference type="PROSITE" id="PS51371"/>
    </source>
</evidence>
<keyword evidence="10" id="KW-1003">Cell membrane</keyword>
<comment type="subcellular location">
    <subcellularLocation>
        <location evidence="10">Cell membrane</location>
        <topology evidence="10">Multi-pass membrane protein</topology>
    </subcellularLocation>
    <subcellularLocation>
        <location evidence="1">Membrane</location>
        <topology evidence="1">Multi-pass membrane protein</topology>
    </subcellularLocation>
</comment>
<evidence type="ECO:0000313" key="13">
    <source>
        <dbReference type="EMBL" id="PFX22442.1"/>
    </source>
</evidence>
<dbReference type="STRING" id="50429.A0A2B4S1R6"/>
<keyword evidence="7 10" id="KW-0472">Membrane</keyword>
<evidence type="ECO:0000256" key="3">
    <source>
        <dbReference type="ARBA" id="ARBA00022448"/>
    </source>
</evidence>
<dbReference type="AlphaFoldDB" id="A0A2B4S1R6"/>
<dbReference type="InterPro" id="IPR015919">
    <property type="entry name" value="Cadherin-like_sf"/>
</dbReference>
<feature type="transmembrane region" description="Helical" evidence="10">
    <location>
        <begin position="483"/>
        <end position="503"/>
    </location>
</feature>
<dbReference type="SMART" id="SM00112">
    <property type="entry name" value="CA"/>
    <property type="match status" value="1"/>
</dbReference>
<dbReference type="Pfam" id="PF00571">
    <property type="entry name" value="CBS"/>
    <property type="match status" value="2"/>
</dbReference>
<dbReference type="OrthoDB" id="10265891at2759"/>
<dbReference type="PANTHER" id="PTHR43773">
    <property type="entry name" value="MAGNESIUM TRANSPORTER MGTE"/>
    <property type="match status" value="1"/>
</dbReference>
<dbReference type="SMART" id="SM00924">
    <property type="entry name" value="MgtE_N"/>
    <property type="match status" value="1"/>
</dbReference>
<dbReference type="InterPro" id="IPR006668">
    <property type="entry name" value="Mg_transptr_MgtE_intracell_dom"/>
</dbReference>
<dbReference type="NCBIfam" id="TIGR00400">
    <property type="entry name" value="mgtE"/>
    <property type="match status" value="1"/>
</dbReference>
<comment type="similarity">
    <text evidence="2 10">Belongs to the SLC41A transporter family.</text>
</comment>
<gene>
    <name evidence="13" type="ORF">AWC38_SpisGene13015</name>
</gene>
<dbReference type="PANTHER" id="PTHR43773:SF1">
    <property type="entry name" value="MAGNESIUM TRANSPORTER MGTE"/>
    <property type="match status" value="1"/>
</dbReference>
<dbReference type="GO" id="GO:0005509">
    <property type="term" value="F:calcium ion binding"/>
    <property type="evidence" value="ECO:0007669"/>
    <property type="project" value="UniProtKB-UniRule"/>
</dbReference>
<dbReference type="EMBL" id="LSMT01000239">
    <property type="protein sequence ID" value="PFX22442.1"/>
    <property type="molecule type" value="Genomic_DNA"/>
</dbReference>
<dbReference type="CDD" id="cd11304">
    <property type="entry name" value="Cadherin_repeat"/>
    <property type="match status" value="1"/>
</dbReference>
<dbReference type="SUPFAM" id="SSF54631">
    <property type="entry name" value="CBS-domain pair"/>
    <property type="match status" value="1"/>
</dbReference>
<sequence>MAAGMGSRYGGLKQLDYMSEDADILMDFSIRDAIDVGFNKIVFVVRDSFKEEFIAMQSEKLKNEPVSLHYVCQEINTIPEGYPVDDTREKPWGTGHAVLVAKDVIDEPFIVINADDFYGKKAFESVFNTLQKLDVNSSKMCMVGYFLKNTVSENGYVSRDIAELIEKLDFQEGLYLIKSLDSETTSDILPEIEDELRAKIFNNLSSEEIAENIDALQTDTAADIISEFSDDLKTKVISQISNKEHIKDIVELLRYNENTAGGIMGKELVKVNENRTVWGCIREMRSQAADLPKVHIIYVVDNNGILKGRLSLKTLLNHNTHTLVKEIYSTKVTSVRFDESKEEVANTMQKYDLFVVPVVDEAGFLLGQITIDDVVDIIREEADKDYQMAAGLSEDVDPDDSIQSLTKARLPWLFLGLLGGIGAAYIMGFFEEILSRHKILFFFTPMIAAMAGNVGVQSSAIVVQGLANKQLTGSLWKRLLKELTLGLINGLILSLVLMGYGFFQHFDFKINFAIAVSLMSVIVIAALVGTFIPIVLEKRGIDPALATGPFITTSNDIVAITGLVSVSPYPSAIVLEHATKADKTFTGAKFKITKQPTPTGLSWTKQSKTFVSGGEITNDEIKAGLTGDGKMGYKIKSVTITNADGTGSSVDGNGENAKITGYKKAGTLTLTVVFEHPYKDDKSLSGAEFVLKASPTGITLSKNAIDENKASGSVVGTFTTTDATANDTFTYSFVNGKDGSDNNADFTIDGAVLKTAKVFDFEKQNSYKIRIRTTDKTGLTFEKKFTITINNAVDFSYAYKSVDAFYEHPDDGTVKNTLFIEIDSDNFIEAPTAIDGEIQSKKYNLNTHYTVANVPDGLTMEVRKRIIDTKFITVIFKGARLVYALAFGMLGIAAITAAIRYTIVTALMPS</sequence>
<feature type="transmembrane region" description="Helical" evidence="10">
    <location>
        <begin position="439"/>
        <end position="463"/>
    </location>
</feature>
<evidence type="ECO:0000256" key="4">
    <source>
        <dbReference type="ARBA" id="ARBA00022692"/>
    </source>
</evidence>
<feature type="domain" description="CBS" evidence="12">
    <location>
        <begin position="328"/>
        <end position="384"/>
    </location>
</feature>
<comment type="caution">
    <text evidence="13">The sequence shown here is derived from an EMBL/GenBank/DDBJ whole genome shotgun (WGS) entry which is preliminary data.</text>
</comment>
<accession>A0A2B4S1R6</accession>
<keyword evidence="3 10" id="KW-0813">Transport</keyword>
<dbReference type="InterPro" id="IPR006669">
    <property type="entry name" value="MgtE_transporter"/>
</dbReference>
<dbReference type="InterPro" id="IPR046342">
    <property type="entry name" value="CBS_dom_sf"/>
</dbReference>
<proteinExistence type="inferred from homology"/>
<dbReference type="SUPFAM" id="SSF158791">
    <property type="entry name" value="MgtE N-terminal domain-like"/>
    <property type="match status" value="1"/>
</dbReference>
<dbReference type="GO" id="GO:0007156">
    <property type="term" value="P:homophilic cell adhesion via plasma membrane adhesion molecules"/>
    <property type="evidence" value="ECO:0007669"/>
    <property type="project" value="InterPro"/>
</dbReference>
<dbReference type="SUPFAM" id="SSF161093">
    <property type="entry name" value="MgtE membrane domain-like"/>
    <property type="match status" value="1"/>
</dbReference>
<evidence type="ECO:0000256" key="1">
    <source>
        <dbReference type="ARBA" id="ARBA00004141"/>
    </source>
</evidence>
<name>A0A2B4S1R6_STYPI</name>
<evidence type="ECO:0000256" key="5">
    <source>
        <dbReference type="ARBA" id="ARBA00022842"/>
    </source>
</evidence>
<keyword evidence="6 10" id="KW-1133">Transmembrane helix</keyword>
<dbReference type="PROSITE" id="PS50268">
    <property type="entry name" value="CADHERIN_2"/>
    <property type="match status" value="1"/>
</dbReference>
<keyword evidence="10" id="KW-0479">Metal-binding</keyword>
<dbReference type="Gene3D" id="3.10.580.10">
    <property type="entry name" value="CBS-domain"/>
    <property type="match status" value="1"/>
</dbReference>
<keyword evidence="8" id="KW-0106">Calcium</keyword>
<evidence type="ECO:0000256" key="2">
    <source>
        <dbReference type="ARBA" id="ARBA00009749"/>
    </source>
</evidence>
<dbReference type="Gene3D" id="2.60.40.60">
    <property type="entry name" value="Cadherins"/>
    <property type="match status" value="1"/>
</dbReference>
<dbReference type="InterPro" id="IPR036739">
    <property type="entry name" value="SLC41_membr_dom_sf"/>
</dbReference>
<feature type="transmembrane region" description="Helical" evidence="10">
    <location>
        <begin position="881"/>
        <end position="903"/>
    </location>
</feature>
<dbReference type="SUPFAM" id="SSF49313">
    <property type="entry name" value="Cadherin-like"/>
    <property type="match status" value="1"/>
</dbReference>
<keyword evidence="9" id="KW-0129">CBS domain</keyword>
<feature type="transmembrane region" description="Helical" evidence="10">
    <location>
        <begin position="510"/>
        <end position="536"/>
    </location>
</feature>
<feature type="transmembrane region" description="Helical" evidence="10">
    <location>
        <begin position="410"/>
        <end position="430"/>
    </location>
</feature>
<dbReference type="Gene3D" id="1.10.357.20">
    <property type="entry name" value="SLC41 divalent cation transporters, integral membrane domain"/>
    <property type="match status" value="1"/>
</dbReference>
<dbReference type="CDD" id="cd04606">
    <property type="entry name" value="CBS_pair_Mg_transporter"/>
    <property type="match status" value="1"/>
</dbReference>
<evidence type="ECO:0000256" key="7">
    <source>
        <dbReference type="ARBA" id="ARBA00023136"/>
    </source>
</evidence>
<protein>
    <recommendedName>
        <fullName evidence="10">Magnesium transporter MgtE</fullName>
    </recommendedName>
</protein>
<dbReference type="Gene3D" id="3.90.550.10">
    <property type="entry name" value="Spore Coat Polysaccharide Biosynthesis Protein SpsA, Chain A"/>
    <property type="match status" value="1"/>
</dbReference>
<dbReference type="InterPro" id="IPR029044">
    <property type="entry name" value="Nucleotide-diphossugar_trans"/>
</dbReference>
<evidence type="ECO:0000256" key="6">
    <source>
        <dbReference type="ARBA" id="ARBA00022989"/>
    </source>
</evidence>
<dbReference type="GO" id="GO:0015095">
    <property type="term" value="F:magnesium ion transmembrane transporter activity"/>
    <property type="evidence" value="ECO:0007669"/>
    <property type="project" value="InterPro"/>
</dbReference>
<evidence type="ECO:0000256" key="10">
    <source>
        <dbReference type="RuleBase" id="RU362011"/>
    </source>
</evidence>
<dbReference type="Pfam" id="PF01769">
    <property type="entry name" value="MgtE"/>
    <property type="match status" value="1"/>
</dbReference>
<evidence type="ECO:0000256" key="8">
    <source>
        <dbReference type="PROSITE-ProRule" id="PRU00043"/>
    </source>
</evidence>
<comment type="subunit">
    <text evidence="10">Homodimer.</text>
</comment>
<dbReference type="InterPro" id="IPR000644">
    <property type="entry name" value="CBS_dom"/>
</dbReference>
<organism evidence="13">
    <name type="scientific">Stylophora pistillata</name>
    <name type="common">Smooth cauliflower coral</name>
    <dbReference type="NCBI Taxonomy" id="50429"/>
    <lineage>
        <taxon>Eukaryota</taxon>
        <taxon>Metazoa</taxon>
        <taxon>Cnidaria</taxon>
        <taxon>Anthozoa</taxon>
        <taxon>Hexacorallia</taxon>
        <taxon>Scleractinia</taxon>
        <taxon>Astrocoeniina</taxon>
        <taxon>Pocilloporidae</taxon>
        <taxon>Stylophora</taxon>
    </lineage>
</organism>
<feature type="domain" description="CBS" evidence="12">
    <location>
        <begin position="264"/>
        <end position="326"/>
    </location>
</feature>
<dbReference type="Pfam" id="PF03448">
    <property type="entry name" value="MgtE_N"/>
    <property type="match status" value="1"/>
</dbReference>
<dbReference type="PROSITE" id="PS51371">
    <property type="entry name" value="CBS"/>
    <property type="match status" value="2"/>
</dbReference>
<feature type="domain" description="Cadherin" evidence="11">
    <location>
        <begin position="705"/>
        <end position="805"/>
    </location>
</feature>
<dbReference type="InterPro" id="IPR002126">
    <property type="entry name" value="Cadherin-like_dom"/>
</dbReference>
<comment type="function">
    <text evidence="10">Acts as a magnesium transporter.</text>
</comment>
<evidence type="ECO:0000259" key="11">
    <source>
        <dbReference type="PROSITE" id="PS50268"/>
    </source>
</evidence>
<keyword evidence="4 10" id="KW-0812">Transmembrane</keyword>